<dbReference type="EMBL" id="RTRY01000006">
    <property type="protein sequence ID" value="MJX47125.1"/>
    <property type="molecule type" value="Genomic_DNA"/>
</dbReference>
<name>A0A3R0PNE1_SALER</name>
<organism evidence="1">
    <name type="scientific">Salmonella enterica</name>
    <name type="common">Salmonella choleraesuis</name>
    <dbReference type="NCBI Taxonomy" id="28901"/>
    <lineage>
        <taxon>Bacteria</taxon>
        <taxon>Pseudomonadati</taxon>
        <taxon>Pseudomonadota</taxon>
        <taxon>Gammaproteobacteria</taxon>
        <taxon>Enterobacterales</taxon>
        <taxon>Enterobacteriaceae</taxon>
        <taxon>Salmonella</taxon>
    </lineage>
</organism>
<dbReference type="InterPro" id="IPR018880">
    <property type="entry name" value="Phage_P4_Ash"/>
</dbReference>
<protein>
    <submittedName>
        <fullName evidence="1">Uncharacterized protein</fullName>
    </submittedName>
</protein>
<sequence>MSGFSSIFKRGNSVINPLRFSFGAGYISCVAPQRATGRCNPSNRTATPDAPCVFFYVVTHATAYRFLVWCAARRAESFDALYVTAHHVIASMVAQAGHPKGWPVLVLAGIATPVWAIANLERCNSGDSVTRYRTEVALWLRPSIRLTRNIPGFFWPFAVAICATNHTADRLQPLITLLHAALLHVITLPLLPGVFHAMHLLILSRPEWAFIPLLTDFQKRKQG</sequence>
<accession>A0A3R0PNE1</accession>
<dbReference type="Pfam" id="PF10554">
    <property type="entry name" value="Phage_ASH"/>
    <property type="match status" value="1"/>
</dbReference>
<gene>
    <name evidence="1" type="ORF">DTA53_09470</name>
</gene>
<evidence type="ECO:0000313" key="1">
    <source>
        <dbReference type="EMBL" id="MJX47125.1"/>
    </source>
</evidence>
<dbReference type="AlphaFoldDB" id="A0A3R0PNE1"/>
<proteinExistence type="predicted"/>
<reference evidence="1" key="1">
    <citation type="submission" date="2018-07" db="EMBL/GenBank/DDBJ databases">
        <authorList>
            <consortium name="GenomeTrakr network: Whole genome sequencing for foodborne pathogen traceback"/>
        </authorList>
    </citation>
    <scope>NUCLEOTIDE SEQUENCE [LARGE SCALE GENOMIC DNA]</scope>
    <source>
        <strain evidence="1">FDA00013282</strain>
    </source>
</reference>
<comment type="caution">
    <text evidence="1">The sequence shown here is derived from an EMBL/GenBank/DDBJ whole genome shotgun (WGS) entry which is preliminary data.</text>
</comment>
<dbReference type="Proteomes" id="UP000885264">
    <property type="component" value="Unassembled WGS sequence"/>
</dbReference>